<name>A0ABQ5YLG4_9NEIS</name>
<dbReference type="Pfam" id="PF01841">
    <property type="entry name" value="Transglut_core"/>
    <property type="match status" value="1"/>
</dbReference>
<dbReference type="InterPro" id="IPR038765">
    <property type="entry name" value="Papain-like_cys_pep_sf"/>
</dbReference>
<dbReference type="PANTHER" id="PTHR33490">
    <property type="entry name" value="BLR5614 PROTEIN-RELATED"/>
    <property type="match status" value="1"/>
</dbReference>
<evidence type="ECO:0000259" key="1">
    <source>
        <dbReference type="SMART" id="SM00460"/>
    </source>
</evidence>
<accession>A0ABQ5YLG4</accession>
<proteinExistence type="predicted"/>
<keyword evidence="3" id="KW-1185">Reference proteome</keyword>
<evidence type="ECO:0000313" key="3">
    <source>
        <dbReference type="Proteomes" id="UP001156706"/>
    </source>
</evidence>
<dbReference type="Pfam" id="PF08379">
    <property type="entry name" value="Bact_transglu_N"/>
    <property type="match status" value="1"/>
</dbReference>
<feature type="domain" description="Transglutaminase-like" evidence="1">
    <location>
        <begin position="157"/>
        <end position="218"/>
    </location>
</feature>
<dbReference type="RefSeq" id="WP_284197862.1">
    <property type="nucleotide sequence ID" value="NZ_BSOG01000005.1"/>
</dbReference>
<dbReference type="Gene3D" id="3.10.620.30">
    <property type="match status" value="1"/>
</dbReference>
<dbReference type="PANTHER" id="PTHR33490:SF6">
    <property type="entry name" value="SLL1049 PROTEIN"/>
    <property type="match status" value="1"/>
</dbReference>
<dbReference type="EMBL" id="BSOG01000005">
    <property type="protein sequence ID" value="GLR14794.1"/>
    <property type="molecule type" value="Genomic_DNA"/>
</dbReference>
<dbReference type="Proteomes" id="UP001156706">
    <property type="component" value="Unassembled WGS sequence"/>
</dbReference>
<dbReference type="SMART" id="SM00460">
    <property type="entry name" value="TGc"/>
    <property type="match status" value="1"/>
</dbReference>
<protein>
    <submittedName>
        <fullName evidence="2">Transglutaminase</fullName>
    </submittedName>
</protein>
<evidence type="ECO:0000313" key="2">
    <source>
        <dbReference type="EMBL" id="GLR14794.1"/>
    </source>
</evidence>
<comment type="caution">
    <text evidence="2">The sequence shown here is derived from an EMBL/GenBank/DDBJ whole genome shotgun (WGS) entry which is preliminary data.</text>
</comment>
<dbReference type="SUPFAM" id="SSF54001">
    <property type="entry name" value="Cysteine proteinases"/>
    <property type="match status" value="1"/>
</dbReference>
<dbReference type="InterPro" id="IPR002931">
    <property type="entry name" value="Transglutaminase-like"/>
</dbReference>
<dbReference type="InterPro" id="IPR013589">
    <property type="entry name" value="Bac_transglu_N"/>
</dbReference>
<gene>
    <name evidence="2" type="ORF">GCM10007907_35840</name>
</gene>
<reference evidence="3" key="1">
    <citation type="journal article" date="2019" name="Int. J. Syst. Evol. Microbiol.">
        <title>The Global Catalogue of Microorganisms (GCM) 10K type strain sequencing project: providing services to taxonomists for standard genome sequencing and annotation.</title>
        <authorList>
            <consortium name="The Broad Institute Genomics Platform"/>
            <consortium name="The Broad Institute Genome Sequencing Center for Infectious Disease"/>
            <person name="Wu L."/>
            <person name="Ma J."/>
        </authorList>
    </citation>
    <scope>NUCLEOTIDE SEQUENCE [LARGE SCALE GENOMIC DNA]</scope>
    <source>
        <strain evidence="3">NBRC 110044</strain>
    </source>
</reference>
<sequence>MHLAIDHETLYRYDSPVARSTQYLRLTPRPSDRLRVIEWQLTLPAQAARGLDAYGNVLHVLTLDKPHSEIRLHATGVVETSDAAPSPMRDDSLPPQLFLRDSPLTHADAALQDFAQQHHAAVVANRLAGLGALMQAVGERMPYTPGSTDVATAAADAFAQARGVCQDHAHVYATCCRLLGIPARYVSGYLAADAEHVASHAWVEAWLEEGWLGFDVSNQCLAGNRHVPLAVGLDYLDACPVRGMRQGGGGESLHAVARVMQAAPWQDQ</sequence>
<organism evidence="2 3">
    <name type="scientific">Chitinimonas prasina</name>
    <dbReference type="NCBI Taxonomy" id="1434937"/>
    <lineage>
        <taxon>Bacteria</taxon>
        <taxon>Pseudomonadati</taxon>
        <taxon>Pseudomonadota</taxon>
        <taxon>Betaproteobacteria</taxon>
        <taxon>Neisseriales</taxon>
        <taxon>Chitinibacteraceae</taxon>
        <taxon>Chitinimonas</taxon>
    </lineage>
</organism>